<sequence length="197" mass="21628">MKRRAPAAARNSAPIAEVLREELPATGTVLEIASGSGEHALFFARRFPDLAWQPSDSDPDALASIAAWREEEGPANLRPPIRLDASAPDWSVKSAAALVCINMVHISAWEATLGLFAGGSKVLAEGAPLILYGPYLEDDVEPAPSNLAFDRSLRERNPDWGLRRVSQIDRVAADRGFERTHRYEMPANNLVLVYRRS</sequence>
<dbReference type="SUPFAM" id="SSF53335">
    <property type="entry name" value="S-adenosyl-L-methionine-dependent methyltransferases"/>
    <property type="match status" value="1"/>
</dbReference>
<reference evidence="1 2" key="1">
    <citation type="submission" date="2024-02" db="EMBL/GenBank/DDBJ databases">
        <title>The whole genome sequence of five bacterial samples isolated from Abu Dhabi Sabkha-shore region.</title>
        <authorList>
            <person name="Sudalaimuthuasari N."/>
            <person name="Sarfraz B."/>
            <person name="Tuyisabe J.D."/>
            <person name="Mugisha Ntwali L.D.M."/>
            <person name="Ali A.I.A.A."/>
            <person name="Almansoori S.Z.A."/>
            <person name="Alajami H.S.A."/>
            <person name="Almeqbaali A.A.S."/>
            <person name="Kundu B."/>
            <person name="Saeed E.E."/>
            <person name="Sukumarinath V."/>
            <person name="Mishra A.K."/>
            <person name="Hazzouri K.M."/>
            <person name="Almaskari R."/>
            <person name="Sharma A.K."/>
            <person name="Amiri K.M.A."/>
        </authorList>
    </citation>
    <scope>NUCLEOTIDE SEQUENCE [LARGE SCALE GENOMIC DNA]</scope>
    <source>
        <strain evidence="2">kcgeb_sd</strain>
    </source>
</reference>
<evidence type="ECO:0000313" key="1">
    <source>
        <dbReference type="EMBL" id="WWA46409.1"/>
    </source>
</evidence>
<dbReference type="RefSeq" id="WP_338445308.1">
    <property type="nucleotide sequence ID" value="NZ_CP144918.1"/>
</dbReference>
<organism evidence="1 2">
    <name type="scientific">Pelagerythrobacter marensis</name>
    <dbReference type="NCBI Taxonomy" id="543877"/>
    <lineage>
        <taxon>Bacteria</taxon>
        <taxon>Pseudomonadati</taxon>
        <taxon>Pseudomonadota</taxon>
        <taxon>Alphaproteobacteria</taxon>
        <taxon>Sphingomonadales</taxon>
        <taxon>Erythrobacteraceae</taxon>
        <taxon>Pelagerythrobacter</taxon>
    </lineage>
</organism>
<proteinExistence type="predicted"/>
<evidence type="ECO:0000313" key="2">
    <source>
        <dbReference type="Proteomes" id="UP001335183"/>
    </source>
</evidence>
<dbReference type="Proteomes" id="UP001335183">
    <property type="component" value="Chromosome"/>
</dbReference>
<name>A0ABZ2D6C3_9SPHN</name>
<dbReference type="PANTHER" id="PTHR20974">
    <property type="entry name" value="UPF0585 PROTEIN CG18661"/>
    <property type="match status" value="1"/>
</dbReference>
<dbReference type="InterPro" id="IPR010342">
    <property type="entry name" value="DUF938"/>
</dbReference>
<dbReference type="Pfam" id="PF06080">
    <property type="entry name" value="DUF938"/>
    <property type="match status" value="1"/>
</dbReference>
<dbReference type="PANTHER" id="PTHR20974:SF0">
    <property type="entry name" value="UPF0585 PROTEIN CG18661"/>
    <property type="match status" value="1"/>
</dbReference>
<gene>
    <name evidence="1" type="ORF">V5F89_08930</name>
</gene>
<protein>
    <submittedName>
        <fullName evidence="1">DUF938 domain-containing protein</fullName>
    </submittedName>
</protein>
<dbReference type="InterPro" id="IPR029063">
    <property type="entry name" value="SAM-dependent_MTases_sf"/>
</dbReference>
<keyword evidence="2" id="KW-1185">Reference proteome</keyword>
<accession>A0ABZ2D6C3</accession>
<dbReference type="Gene3D" id="3.40.50.150">
    <property type="entry name" value="Vaccinia Virus protein VP39"/>
    <property type="match status" value="1"/>
</dbReference>
<dbReference type="EMBL" id="CP144918">
    <property type="protein sequence ID" value="WWA46409.1"/>
    <property type="molecule type" value="Genomic_DNA"/>
</dbReference>